<evidence type="ECO:0000256" key="3">
    <source>
        <dbReference type="ARBA" id="ARBA00022729"/>
    </source>
</evidence>
<evidence type="ECO:0000256" key="2">
    <source>
        <dbReference type="ARBA" id="ARBA00022448"/>
    </source>
</evidence>
<sequence length="435" mass="46861">MKMRLSNRLLTVLRATTIVGAGFAGLSAAEAANLKLMFQGDPYEVKIITETAKKFEAANPGTTVELINTPHDAYNEKVGAAVSAGALPDIMELDAPFLANYVWSGFLQPIAPYIDKAVLDDMTASNISQGTYPVDKQLYATALVDSTVALYGSRKQLTELGIRIPTSVDDAWTKDEFVAALEKLAASGVKWPIDLFRAYGTKTEWITYAYEPVLVSMGCDVIDRTTWKAGGTLDGEKCVEAAKLLQSFVQKGWVVPQSAGGNQFYAEGRPAGLAWGGHWFYAEAKAQMGDDVVVMPLPKFGEKSASPNGTWIYAITKNASDPALAGKFLSFMLQDPEYRAAYREHAGFPGLKSFAADSPLYASGGAMAVAFEQASKSAVPRPPHPAYPTITLAFQQAMNNIFDGADAQEELSKAAKKIDADIEDNEGYAPFGQAN</sequence>
<evidence type="ECO:0000313" key="6">
    <source>
        <dbReference type="EMBL" id="MBB3932535.1"/>
    </source>
</evidence>
<dbReference type="GO" id="GO:0042956">
    <property type="term" value="P:maltodextrin transmembrane transport"/>
    <property type="evidence" value="ECO:0007669"/>
    <property type="project" value="TreeGrafter"/>
</dbReference>
<dbReference type="AlphaFoldDB" id="A0A840AVR8"/>
<keyword evidence="2" id="KW-0813">Transport</keyword>
<protein>
    <submittedName>
        <fullName evidence="6">Multiple sugar transport system substrate-binding protein</fullName>
    </submittedName>
</protein>
<dbReference type="RefSeq" id="WP_183400151.1">
    <property type="nucleotide sequence ID" value="NZ_JACIDS010000004.1"/>
</dbReference>
<comment type="caution">
    <text evidence="6">The sequence shown here is derived from an EMBL/GenBank/DDBJ whole genome shotgun (WGS) entry which is preliminary data.</text>
</comment>
<dbReference type="SUPFAM" id="SSF53850">
    <property type="entry name" value="Periplasmic binding protein-like II"/>
    <property type="match status" value="1"/>
</dbReference>
<dbReference type="GO" id="GO:0055052">
    <property type="term" value="C:ATP-binding cassette (ABC) transporter complex, substrate-binding subunit-containing"/>
    <property type="evidence" value="ECO:0007669"/>
    <property type="project" value="TreeGrafter"/>
</dbReference>
<keyword evidence="7" id="KW-1185">Reference proteome</keyword>
<evidence type="ECO:0000256" key="1">
    <source>
        <dbReference type="ARBA" id="ARBA00008520"/>
    </source>
</evidence>
<organism evidence="6 7">
    <name type="scientific">Kaistia hirudinis</name>
    <dbReference type="NCBI Taxonomy" id="1293440"/>
    <lineage>
        <taxon>Bacteria</taxon>
        <taxon>Pseudomonadati</taxon>
        <taxon>Pseudomonadota</taxon>
        <taxon>Alphaproteobacteria</taxon>
        <taxon>Hyphomicrobiales</taxon>
        <taxon>Kaistiaceae</taxon>
        <taxon>Kaistia</taxon>
    </lineage>
</organism>
<dbReference type="GO" id="GO:1901982">
    <property type="term" value="F:maltose binding"/>
    <property type="evidence" value="ECO:0007669"/>
    <property type="project" value="TreeGrafter"/>
</dbReference>
<dbReference type="CDD" id="cd13585">
    <property type="entry name" value="PBP2_TMBP_like"/>
    <property type="match status" value="1"/>
</dbReference>
<dbReference type="Gene3D" id="3.40.190.10">
    <property type="entry name" value="Periplasmic binding protein-like II"/>
    <property type="match status" value="1"/>
</dbReference>
<accession>A0A840AVR8</accession>
<evidence type="ECO:0000313" key="7">
    <source>
        <dbReference type="Proteomes" id="UP000553963"/>
    </source>
</evidence>
<feature type="signal peptide" evidence="5">
    <location>
        <begin position="1"/>
        <end position="31"/>
    </location>
</feature>
<name>A0A840AVR8_9HYPH</name>
<proteinExistence type="inferred from homology"/>
<evidence type="ECO:0000256" key="5">
    <source>
        <dbReference type="SAM" id="SignalP"/>
    </source>
</evidence>
<feature type="chain" id="PRO_5032308453" evidence="5">
    <location>
        <begin position="32"/>
        <end position="435"/>
    </location>
</feature>
<keyword evidence="3 5" id="KW-0732">Signal</keyword>
<dbReference type="InterPro" id="IPR006059">
    <property type="entry name" value="SBP"/>
</dbReference>
<dbReference type="GO" id="GO:0015768">
    <property type="term" value="P:maltose transport"/>
    <property type="evidence" value="ECO:0007669"/>
    <property type="project" value="TreeGrafter"/>
</dbReference>
<gene>
    <name evidence="6" type="ORF">GGR25_003593</name>
</gene>
<dbReference type="EMBL" id="JACIDS010000004">
    <property type="protein sequence ID" value="MBB3932535.1"/>
    <property type="molecule type" value="Genomic_DNA"/>
</dbReference>
<evidence type="ECO:0000256" key="4">
    <source>
        <dbReference type="ARBA" id="ARBA00022764"/>
    </source>
</evidence>
<dbReference type="PANTHER" id="PTHR30061">
    <property type="entry name" value="MALTOSE-BINDING PERIPLASMIC PROTEIN"/>
    <property type="match status" value="1"/>
</dbReference>
<dbReference type="Proteomes" id="UP000553963">
    <property type="component" value="Unassembled WGS sequence"/>
</dbReference>
<dbReference type="Pfam" id="PF13416">
    <property type="entry name" value="SBP_bac_8"/>
    <property type="match status" value="1"/>
</dbReference>
<keyword evidence="4" id="KW-0574">Periplasm</keyword>
<reference evidence="6 7" key="1">
    <citation type="submission" date="2020-08" db="EMBL/GenBank/DDBJ databases">
        <title>Genomic Encyclopedia of Type Strains, Phase IV (KMG-IV): sequencing the most valuable type-strain genomes for metagenomic binning, comparative biology and taxonomic classification.</title>
        <authorList>
            <person name="Goeker M."/>
        </authorList>
    </citation>
    <scope>NUCLEOTIDE SEQUENCE [LARGE SCALE GENOMIC DNA]</scope>
    <source>
        <strain evidence="6 7">DSM 25966</strain>
    </source>
</reference>
<keyword evidence="6" id="KW-0762">Sugar transport</keyword>
<dbReference type="PANTHER" id="PTHR30061:SF50">
    <property type="entry name" value="MALTOSE_MALTODEXTRIN-BINDING PERIPLASMIC PROTEIN"/>
    <property type="match status" value="1"/>
</dbReference>
<comment type="similarity">
    <text evidence="1">Belongs to the bacterial solute-binding protein 1 family.</text>
</comment>